<dbReference type="InterPro" id="IPR000182">
    <property type="entry name" value="GNAT_dom"/>
</dbReference>
<accession>A0A3D9V9P5</accession>
<organism evidence="4 5">
    <name type="scientific">Thermasporomyces composti</name>
    <dbReference type="NCBI Taxonomy" id="696763"/>
    <lineage>
        <taxon>Bacteria</taxon>
        <taxon>Bacillati</taxon>
        <taxon>Actinomycetota</taxon>
        <taxon>Actinomycetes</taxon>
        <taxon>Propionibacteriales</taxon>
        <taxon>Nocardioidaceae</taxon>
        <taxon>Thermasporomyces</taxon>
    </lineage>
</organism>
<dbReference type="InterPro" id="IPR016181">
    <property type="entry name" value="Acyl_CoA_acyltransferase"/>
</dbReference>
<dbReference type="Proteomes" id="UP000256485">
    <property type="component" value="Unassembled WGS sequence"/>
</dbReference>
<evidence type="ECO:0000256" key="2">
    <source>
        <dbReference type="ARBA" id="ARBA00023315"/>
    </source>
</evidence>
<reference evidence="4 5" key="1">
    <citation type="submission" date="2018-08" db="EMBL/GenBank/DDBJ databases">
        <title>Sequencing the genomes of 1000 actinobacteria strains.</title>
        <authorList>
            <person name="Klenk H.-P."/>
        </authorList>
    </citation>
    <scope>NUCLEOTIDE SEQUENCE [LARGE SCALE GENOMIC DNA]</scope>
    <source>
        <strain evidence="4 5">DSM 22891</strain>
    </source>
</reference>
<protein>
    <submittedName>
        <fullName evidence="4">RimJ/RimL family protein N-acetyltransferase</fullName>
    </submittedName>
</protein>
<evidence type="ECO:0000313" key="5">
    <source>
        <dbReference type="Proteomes" id="UP000256485"/>
    </source>
</evidence>
<keyword evidence="1 4" id="KW-0808">Transferase</keyword>
<dbReference type="CDD" id="cd04301">
    <property type="entry name" value="NAT_SF"/>
    <property type="match status" value="1"/>
</dbReference>
<dbReference type="PANTHER" id="PTHR43877">
    <property type="entry name" value="AMINOALKYLPHOSPHONATE N-ACETYLTRANSFERASE-RELATED-RELATED"/>
    <property type="match status" value="1"/>
</dbReference>
<dbReference type="Pfam" id="PF00583">
    <property type="entry name" value="Acetyltransf_1"/>
    <property type="match status" value="1"/>
</dbReference>
<sequence length="171" mass="18777">MPHRLRHYSSGMLIRPVRAEDAASLRRNCFSAMSLEDIASLIEDSADAMERGEGVMLVAVDGEKEAVGTCSVSRLGHRLCRHRAEISGFVVAPLSRGTGLARQIVEAARRQAASWGCTILEISCRGGTHAERAYRGLGFTEWGRLPGGFHDDGDLVFDDVRLWMPIPQDAR</sequence>
<feature type="domain" description="N-acetyltransferase" evidence="3">
    <location>
        <begin position="12"/>
        <end position="167"/>
    </location>
</feature>
<keyword evidence="5" id="KW-1185">Reference proteome</keyword>
<gene>
    <name evidence="4" type="ORF">DFJ64_2315</name>
</gene>
<dbReference type="AlphaFoldDB" id="A0A3D9V9P5"/>
<name>A0A3D9V9P5_THECX</name>
<keyword evidence="2" id="KW-0012">Acyltransferase</keyword>
<dbReference type="EMBL" id="QTUC01000001">
    <property type="protein sequence ID" value="REF36880.1"/>
    <property type="molecule type" value="Genomic_DNA"/>
</dbReference>
<dbReference type="InterPro" id="IPR050832">
    <property type="entry name" value="Bact_Acetyltransf"/>
</dbReference>
<dbReference type="PROSITE" id="PS51186">
    <property type="entry name" value="GNAT"/>
    <property type="match status" value="1"/>
</dbReference>
<dbReference type="SUPFAM" id="SSF55729">
    <property type="entry name" value="Acyl-CoA N-acyltransferases (Nat)"/>
    <property type="match status" value="1"/>
</dbReference>
<proteinExistence type="predicted"/>
<evidence type="ECO:0000313" key="4">
    <source>
        <dbReference type="EMBL" id="REF36880.1"/>
    </source>
</evidence>
<evidence type="ECO:0000259" key="3">
    <source>
        <dbReference type="PROSITE" id="PS51186"/>
    </source>
</evidence>
<comment type="caution">
    <text evidence="4">The sequence shown here is derived from an EMBL/GenBank/DDBJ whole genome shotgun (WGS) entry which is preliminary data.</text>
</comment>
<evidence type="ECO:0000256" key="1">
    <source>
        <dbReference type="ARBA" id="ARBA00022679"/>
    </source>
</evidence>
<dbReference type="Gene3D" id="3.40.630.30">
    <property type="match status" value="1"/>
</dbReference>
<dbReference type="GO" id="GO:0016747">
    <property type="term" value="F:acyltransferase activity, transferring groups other than amino-acyl groups"/>
    <property type="evidence" value="ECO:0007669"/>
    <property type="project" value="InterPro"/>
</dbReference>